<evidence type="ECO:0000259" key="2">
    <source>
        <dbReference type="Pfam" id="PF10400"/>
    </source>
</evidence>
<feature type="domain" description="Transcription regulator PadR N-terminal" evidence="1">
    <location>
        <begin position="11"/>
        <end position="82"/>
    </location>
</feature>
<accession>A0A1M7RF65</accession>
<evidence type="ECO:0000259" key="1">
    <source>
        <dbReference type="Pfam" id="PF03551"/>
    </source>
</evidence>
<dbReference type="Pfam" id="PF10400">
    <property type="entry name" value="Vir_act_alpha_C"/>
    <property type="match status" value="1"/>
</dbReference>
<dbReference type="InterPro" id="IPR036388">
    <property type="entry name" value="WH-like_DNA-bd_sf"/>
</dbReference>
<reference evidence="3 4" key="1">
    <citation type="submission" date="2016-11" db="EMBL/GenBank/DDBJ databases">
        <authorList>
            <person name="Jaros S."/>
            <person name="Januszkiewicz K."/>
            <person name="Wedrychowicz H."/>
        </authorList>
    </citation>
    <scope>NUCLEOTIDE SEQUENCE [LARGE SCALE GENOMIC DNA]</scope>
    <source>
        <strain evidence="3 4">DSM 46144</strain>
    </source>
</reference>
<keyword evidence="4" id="KW-1185">Reference proteome</keyword>
<sequence>MARGDQTQTAVLGALSVMPMTGYALRSEIQNTLGHFWNESFGQIYPTLAELERQGLVERRGAERTGSSTFAITGDGTARLRELLAQPEQPARPRNGLLLRLFFGRQLGPEACRDLVEAARRRAVEQLAHMSAVREELRNDQQNTADSPYWLLTVSAGEHAARATIAWADETLAALANLPAEENP</sequence>
<dbReference type="InterPro" id="IPR018309">
    <property type="entry name" value="Tscrpt_reg_PadR_C"/>
</dbReference>
<dbReference type="EMBL" id="FRCS01000011">
    <property type="protein sequence ID" value="SHN44925.1"/>
    <property type="molecule type" value="Genomic_DNA"/>
</dbReference>
<dbReference type="STRING" id="134849.SAMN05443668_11120"/>
<dbReference type="SUPFAM" id="SSF46785">
    <property type="entry name" value="Winged helix' DNA-binding domain"/>
    <property type="match status" value="1"/>
</dbReference>
<organism evidence="3 4">
    <name type="scientific">Cryptosporangium aurantiacum</name>
    <dbReference type="NCBI Taxonomy" id="134849"/>
    <lineage>
        <taxon>Bacteria</taxon>
        <taxon>Bacillati</taxon>
        <taxon>Actinomycetota</taxon>
        <taxon>Actinomycetes</taxon>
        <taxon>Cryptosporangiales</taxon>
        <taxon>Cryptosporangiaceae</taxon>
        <taxon>Cryptosporangium</taxon>
    </lineage>
</organism>
<name>A0A1M7RF65_9ACTN</name>
<feature type="domain" description="Transcription regulator PadR C-terminal" evidence="2">
    <location>
        <begin position="94"/>
        <end position="175"/>
    </location>
</feature>
<dbReference type="InterPro" id="IPR036390">
    <property type="entry name" value="WH_DNA-bd_sf"/>
</dbReference>
<dbReference type="InterPro" id="IPR005149">
    <property type="entry name" value="Tscrpt_reg_PadR_N"/>
</dbReference>
<dbReference type="Proteomes" id="UP000184440">
    <property type="component" value="Unassembled WGS sequence"/>
</dbReference>
<dbReference type="OrthoDB" id="3532303at2"/>
<dbReference type="Gene3D" id="1.10.10.10">
    <property type="entry name" value="Winged helix-like DNA-binding domain superfamily/Winged helix DNA-binding domain"/>
    <property type="match status" value="1"/>
</dbReference>
<protein>
    <submittedName>
        <fullName evidence="3">Transcriptional regulator, PadR family</fullName>
    </submittedName>
</protein>
<gene>
    <name evidence="3" type="ORF">SAMN05443668_11120</name>
</gene>
<dbReference type="PANTHER" id="PTHR43252:SF6">
    <property type="entry name" value="NEGATIVE TRANSCRIPTION REGULATOR PADR"/>
    <property type="match status" value="1"/>
</dbReference>
<dbReference type="Pfam" id="PF03551">
    <property type="entry name" value="PadR"/>
    <property type="match status" value="1"/>
</dbReference>
<proteinExistence type="predicted"/>
<evidence type="ECO:0000313" key="4">
    <source>
        <dbReference type="Proteomes" id="UP000184440"/>
    </source>
</evidence>
<dbReference type="PANTHER" id="PTHR43252">
    <property type="entry name" value="TRANSCRIPTIONAL REGULATOR YQJI"/>
    <property type="match status" value="1"/>
</dbReference>
<dbReference type="AlphaFoldDB" id="A0A1M7RF65"/>
<evidence type="ECO:0000313" key="3">
    <source>
        <dbReference type="EMBL" id="SHN44925.1"/>
    </source>
</evidence>
<dbReference type="Gene3D" id="6.10.140.190">
    <property type="match status" value="1"/>
</dbReference>